<dbReference type="EMBL" id="EU282421">
    <property type="protein sequence ID" value="ACD70312.1"/>
    <property type="molecule type" value="Genomic_DNA"/>
</dbReference>
<keyword evidence="2" id="KW-0496">Mitochondrion</keyword>
<dbReference type="AlphaFoldDB" id="D1FKB4"/>
<sequence>MPQMSPLLWFCMFLNMMLILIFMVIIIYFVIIIDSLDPTSKIYKMKLDKFINTW</sequence>
<name>D1FKB4_9HYME</name>
<gene>
    <name evidence="2" type="primary">ATP8</name>
</gene>
<organism evidence="2">
    <name type="scientific">Philotrypesis sp. 'colon2'</name>
    <dbReference type="NCBI Taxonomy" id="502688"/>
    <lineage>
        <taxon>Eukaryota</taxon>
        <taxon>Metazoa</taxon>
        <taxon>Ecdysozoa</taxon>
        <taxon>Arthropoda</taxon>
        <taxon>Hexapoda</taxon>
        <taxon>Insecta</taxon>
        <taxon>Pterygota</taxon>
        <taxon>Neoptera</taxon>
        <taxon>Endopterygota</taxon>
        <taxon>Hymenoptera</taxon>
        <taxon>Apocrita</taxon>
        <taxon>Proctotrupomorpha</taxon>
        <taxon>Chalcidoidea</taxon>
        <taxon>Pteromalidae</taxon>
        <taxon>Sycoryctinae</taxon>
        <taxon>Philotrypesini</taxon>
        <taxon>Philotrypesis</taxon>
    </lineage>
</organism>
<keyword evidence="1" id="KW-1133">Transmembrane helix</keyword>
<keyword evidence="1" id="KW-0472">Membrane</keyword>
<evidence type="ECO:0000256" key="1">
    <source>
        <dbReference type="SAM" id="Phobius"/>
    </source>
</evidence>
<protein>
    <submittedName>
        <fullName evidence="2">ATP synthase subunit 8</fullName>
    </submittedName>
</protein>
<geneLocation type="mitochondrion" evidence="2"/>
<keyword evidence="1" id="KW-0812">Transmembrane</keyword>
<accession>D1FKB4</accession>
<proteinExistence type="predicted"/>
<evidence type="ECO:0000313" key="2">
    <source>
        <dbReference type="EMBL" id="ACD70312.1"/>
    </source>
</evidence>
<feature type="transmembrane region" description="Helical" evidence="1">
    <location>
        <begin position="6"/>
        <end position="36"/>
    </location>
</feature>
<reference evidence="2" key="1">
    <citation type="submission" date="2007-11" db="EMBL/GenBank/DDBJ databases">
        <title>Partial mitochondrial genome of the pollinating fig wasp of Ficus hispida, Ceratosolen solmsi (Apocrita: Chalcidoidea: Agaonidae), evidence of rearranged mitochondrial genome within the Apocrita (Insecta: Hymenoptera).</title>
        <authorList>
            <person name="Chen L.-L."/>
            <person name="Jiang Z.-F."/>
            <person name="Hu H.-Y."/>
            <person name="Niu L.-M."/>
            <person name="Huang D.-W."/>
        </authorList>
    </citation>
    <scope>NUCLEOTIDE SEQUENCE</scope>
</reference>